<evidence type="ECO:0000256" key="1">
    <source>
        <dbReference type="SAM" id="MobiDB-lite"/>
    </source>
</evidence>
<dbReference type="EMBL" id="AYGX02000159">
    <property type="protein sequence ID" value="KRO24840.1"/>
    <property type="molecule type" value="Genomic_DNA"/>
</dbReference>
<organism evidence="2 3">
    <name type="scientific">Lactiplantibacillus fabifermentans DSM 21115</name>
    <dbReference type="NCBI Taxonomy" id="1413187"/>
    <lineage>
        <taxon>Bacteria</taxon>
        <taxon>Bacillati</taxon>
        <taxon>Bacillota</taxon>
        <taxon>Bacilli</taxon>
        <taxon>Lactobacillales</taxon>
        <taxon>Lactobacillaceae</taxon>
        <taxon>Lactiplantibacillus</taxon>
    </lineage>
</organism>
<proteinExistence type="predicted"/>
<feature type="region of interest" description="Disordered" evidence="1">
    <location>
        <begin position="86"/>
        <end position="112"/>
    </location>
</feature>
<evidence type="ECO:0000313" key="3">
    <source>
        <dbReference type="Proteomes" id="UP000050920"/>
    </source>
</evidence>
<evidence type="ECO:0000313" key="2">
    <source>
        <dbReference type="EMBL" id="KRO24840.1"/>
    </source>
</evidence>
<name>A0A0R2NGC4_9LACO</name>
<dbReference type="Proteomes" id="UP000050920">
    <property type="component" value="Unassembled WGS sequence"/>
</dbReference>
<dbReference type="RefSeq" id="WP_024623710.1">
    <property type="nucleotide sequence ID" value="NZ_AYGX02000159.1"/>
</dbReference>
<dbReference type="AlphaFoldDB" id="A0A0R2NGC4"/>
<reference evidence="2 3" key="1">
    <citation type="journal article" date="2015" name="Genome Announc.">
        <title>Expanding the biotechnology potential of lactobacilli through comparative genomics of 213 strains and associated genera.</title>
        <authorList>
            <person name="Sun Z."/>
            <person name="Harris H.M."/>
            <person name="McCann A."/>
            <person name="Guo C."/>
            <person name="Argimon S."/>
            <person name="Zhang W."/>
            <person name="Yang X."/>
            <person name="Jeffery I.B."/>
            <person name="Cooney J.C."/>
            <person name="Kagawa T.F."/>
            <person name="Liu W."/>
            <person name="Song Y."/>
            <person name="Salvetti E."/>
            <person name="Wrobel A."/>
            <person name="Rasinkangas P."/>
            <person name="Parkhill J."/>
            <person name="Rea M.C."/>
            <person name="O'Sullivan O."/>
            <person name="Ritari J."/>
            <person name="Douillard F.P."/>
            <person name="Paul Ross R."/>
            <person name="Yang R."/>
            <person name="Briner A.E."/>
            <person name="Felis G.E."/>
            <person name="de Vos W.M."/>
            <person name="Barrangou R."/>
            <person name="Klaenhammer T.R."/>
            <person name="Caufield P.W."/>
            <person name="Cui Y."/>
            <person name="Zhang H."/>
            <person name="O'Toole P.W."/>
        </authorList>
    </citation>
    <scope>NUCLEOTIDE SEQUENCE [LARGE SCALE GENOMIC DNA]</scope>
    <source>
        <strain evidence="2 3">DSM 21115</strain>
    </source>
</reference>
<protein>
    <submittedName>
        <fullName evidence="2">Uncharacterized protein</fullName>
    </submittedName>
</protein>
<keyword evidence="3" id="KW-1185">Reference proteome</keyword>
<accession>A0A0R2NGC4</accession>
<sequence>MAKAASASSSQAAVQASANSASVAAASSSSQAAASASSQANATSATNSAGSSISMDENTLTGFLNKYGESPALYKMEHDGMSKLKALQSTPDDMKTSGEKQTQYRLEHGLNP</sequence>
<feature type="region of interest" description="Disordered" evidence="1">
    <location>
        <begin position="1"/>
        <end position="55"/>
    </location>
</feature>
<gene>
    <name evidence="2" type="ORF">DY78_GL001568</name>
</gene>
<comment type="caution">
    <text evidence="2">The sequence shown here is derived from an EMBL/GenBank/DDBJ whole genome shotgun (WGS) entry which is preliminary data.</text>
</comment>
<feature type="compositionally biased region" description="Low complexity" evidence="1">
    <location>
        <begin position="1"/>
        <end position="52"/>
    </location>
</feature>